<dbReference type="SUPFAM" id="SSF48452">
    <property type="entry name" value="TPR-like"/>
    <property type="match status" value="1"/>
</dbReference>
<evidence type="ECO:0000256" key="1">
    <source>
        <dbReference type="ARBA" id="ARBA00004370"/>
    </source>
</evidence>
<keyword evidence="3 6" id="KW-1133">Transmembrane helix</keyword>
<keyword evidence="9" id="KW-1185">Reference proteome</keyword>
<reference evidence="9" key="1">
    <citation type="journal article" date="2019" name="Int. J. Syst. Evol. Microbiol.">
        <title>The Global Catalogue of Microorganisms (GCM) 10K type strain sequencing project: providing services to taxonomists for standard genome sequencing and annotation.</title>
        <authorList>
            <consortium name="The Broad Institute Genomics Platform"/>
            <consortium name="The Broad Institute Genome Sequencing Center for Infectious Disease"/>
            <person name="Wu L."/>
            <person name="Ma J."/>
        </authorList>
    </citation>
    <scope>NUCLEOTIDE SEQUENCE [LARGE SCALE GENOMIC DNA]</scope>
    <source>
        <strain evidence="9">CGMCC 1.16444</strain>
    </source>
</reference>
<feature type="compositionally biased region" description="Pro residues" evidence="5">
    <location>
        <begin position="480"/>
        <end position="492"/>
    </location>
</feature>
<gene>
    <name evidence="8" type="ORF">ACFPFW_18010</name>
</gene>
<feature type="transmembrane region" description="Helical" evidence="6">
    <location>
        <begin position="43"/>
        <end position="66"/>
    </location>
</feature>
<evidence type="ECO:0000256" key="4">
    <source>
        <dbReference type="ARBA" id="ARBA00023136"/>
    </source>
</evidence>
<dbReference type="InterPro" id="IPR011990">
    <property type="entry name" value="TPR-like_helical_dom_sf"/>
</dbReference>
<evidence type="ECO:0000259" key="7">
    <source>
        <dbReference type="Pfam" id="PF07219"/>
    </source>
</evidence>
<keyword evidence="4 6" id="KW-0472">Membrane</keyword>
<feature type="domain" description="HemY N-terminal" evidence="7">
    <location>
        <begin position="26"/>
        <end position="132"/>
    </location>
</feature>
<dbReference type="InterPro" id="IPR016982">
    <property type="entry name" value="Mms48"/>
</dbReference>
<organism evidence="8 9">
    <name type="scientific">Flaviflagellibacter deserti</name>
    <dbReference type="NCBI Taxonomy" id="2267266"/>
    <lineage>
        <taxon>Bacteria</taxon>
        <taxon>Pseudomonadati</taxon>
        <taxon>Pseudomonadota</taxon>
        <taxon>Alphaproteobacteria</taxon>
        <taxon>Hyphomicrobiales</taxon>
        <taxon>Flaviflagellibacter</taxon>
    </lineage>
</organism>
<dbReference type="PIRSF" id="PIRSF031802">
    <property type="entry name" value="UCP031802"/>
    <property type="match status" value="1"/>
</dbReference>
<sequence length="535" mass="57611">MIRILAFLAIIALAAFGVGWLIDRPGSLVLVWQGWQIETSVPVALLGVVVLTTLVVLFWSLVRFIFNSPDAVSDFLRGRRRKRGLNAVAHGLMAIGIGDGKSARRSAGEARRLIGDEPLTLLLRAQAAQLNGDRPEAEAAFKAMLEQPETRPLGYRGLFVEAKRRGDDREALKLADRALEANPDVPWAGPALLDLQSRTGDWDGALKTVQRNVSNHVTTRAHAKRERAVLLTAKALALAEDKPQDARAVAVEAANLAPSLVPAVALAGRLLAEQGDLTKAKKLLEKGWKAQPHPNIAEVYLYLRSGDAAADRLKRGRILAEKAGRDPEGALALARAALDAREFTVARKALAPLVERGPTRRTCLLMAEIENAEFGDRGRARAWLARAVAAKRDPAWVADGIISDSWQPFSPATGRLDAFEWTVPVESLAAPDSALIDAEVVASEAPIVEHEPVVTPVVQPEPVAQPVVVDAVLEPEPVEPKPAAPEPKPAPRPGLARERKRPVDVVLPPIPSPDDPGPDDQDEVTIRAAGRNVSA</sequence>
<dbReference type="Pfam" id="PF07219">
    <property type="entry name" value="HemY_N"/>
    <property type="match status" value="1"/>
</dbReference>
<proteinExistence type="predicted"/>
<comment type="subcellular location">
    <subcellularLocation>
        <location evidence="1">Membrane</location>
    </subcellularLocation>
</comment>
<dbReference type="RefSeq" id="WP_114958522.1">
    <property type="nucleotide sequence ID" value="NZ_JBHSJF010000008.1"/>
</dbReference>
<dbReference type="EMBL" id="JBHSJF010000008">
    <property type="protein sequence ID" value="MFC5069915.1"/>
    <property type="molecule type" value="Genomic_DNA"/>
</dbReference>
<dbReference type="Proteomes" id="UP001595796">
    <property type="component" value="Unassembled WGS sequence"/>
</dbReference>
<evidence type="ECO:0000256" key="5">
    <source>
        <dbReference type="SAM" id="MobiDB-lite"/>
    </source>
</evidence>
<evidence type="ECO:0000256" key="6">
    <source>
        <dbReference type="SAM" id="Phobius"/>
    </source>
</evidence>
<evidence type="ECO:0000256" key="2">
    <source>
        <dbReference type="ARBA" id="ARBA00022692"/>
    </source>
</evidence>
<protein>
    <submittedName>
        <fullName evidence="8">Heme biosynthesis protein HemY</fullName>
    </submittedName>
</protein>
<evidence type="ECO:0000313" key="9">
    <source>
        <dbReference type="Proteomes" id="UP001595796"/>
    </source>
</evidence>
<dbReference type="InterPro" id="IPR010817">
    <property type="entry name" value="HemY_N"/>
</dbReference>
<keyword evidence="2 6" id="KW-0812">Transmembrane</keyword>
<evidence type="ECO:0000256" key="3">
    <source>
        <dbReference type="ARBA" id="ARBA00022989"/>
    </source>
</evidence>
<dbReference type="Gene3D" id="1.25.40.10">
    <property type="entry name" value="Tetratricopeptide repeat domain"/>
    <property type="match status" value="1"/>
</dbReference>
<comment type="caution">
    <text evidence="8">The sequence shown here is derived from an EMBL/GenBank/DDBJ whole genome shotgun (WGS) entry which is preliminary data.</text>
</comment>
<evidence type="ECO:0000313" key="8">
    <source>
        <dbReference type="EMBL" id="MFC5069915.1"/>
    </source>
</evidence>
<name>A0ABV9Z4K5_9HYPH</name>
<accession>A0ABV9Z4K5</accession>
<feature type="region of interest" description="Disordered" evidence="5">
    <location>
        <begin position="477"/>
        <end position="535"/>
    </location>
</feature>